<dbReference type="Proteomes" id="UP001314263">
    <property type="component" value="Unassembled WGS sequence"/>
</dbReference>
<evidence type="ECO:0000313" key="5">
    <source>
        <dbReference type="Proteomes" id="UP001314263"/>
    </source>
</evidence>
<accession>A0AAV1IJK3</accession>
<dbReference type="Pfam" id="PF16911">
    <property type="entry name" value="PapA_C"/>
    <property type="match status" value="1"/>
</dbReference>
<feature type="domain" description="Phthiocerol/phthiodiolone dimycocerosyl transferase C-terminal" evidence="3">
    <location>
        <begin position="208"/>
        <end position="306"/>
    </location>
</feature>
<sequence>MVAPDNSIQRPLRFWEQVCSFMGVSMGFELDGKISPEMIKQAYALLQKEYPYLRCVLTQDNNLLSFVEKTPTPACELKVHTDSLPDFRKTMIDLGNTMRDHTKSIAYLELFSKGEKHILVSTINHAGLDALNAFQIYNSLLTYIGLLSAGKALPEPKPNSFADVLGSIPAAYKKADRLEVPAKFMAQIGADPSAKGSDKGHVEALFTELPKDVTAALIKKSHDKGVTIQGAISAASAVATAACQAKEFPLPQTMLLQCPASVRKQVEPPVTAAQGGQGASLLWWVQDVKSSDTLWTVAKEATTNVKRENAAKGGLAFWARMYADKTMFEAMSQETPSFNPPFTTTASSIGINSIQSAYGPIKVPRAHIMLATYGVTSPTEAGHMTHAHTFNDQLNITFTYSMPAVGDARGKKINATQIAVLKALATGNESATVADFLTITPDASADLISL</sequence>
<evidence type="ECO:0000256" key="2">
    <source>
        <dbReference type="ARBA" id="ARBA00023315"/>
    </source>
</evidence>
<dbReference type="Gene3D" id="3.30.559.30">
    <property type="entry name" value="Nonribosomal peptide synthetase, condensation domain"/>
    <property type="match status" value="1"/>
</dbReference>
<reference evidence="4 5" key="1">
    <citation type="submission" date="2023-10" db="EMBL/GenBank/DDBJ databases">
        <authorList>
            <person name="Maclean D."/>
            <person name="Macfadyen A."/>
        </authorList>
    </citation>
    <scope>NUCLEOTIDE SEQUENCE [LARGE SCALE GENOMIC DNA]</scope>
</reference>
<evidence type="ECO:0000256" key="1">
    <source>
        <dbReference type="ARBA" id="ARBA00022679"/>
    </source>
</evidence>
<comment type="caution">
    <text evidence="4">The sequence shown here is derived from an EMBL/GenBank/DDBJ whole genome shotgun (WGS) entry which is preliminary data.</text>
</comment>
<evidence type="ECO:0000259" key="3">
    <source>
        <dbReference type="Pfam" id="PF16911"/>
    </source>
</evidence>
<protein>
    <recommendedName>
        <fullName evidence="3">Phthiocerol/phthiodiolone dimycocerosyl transferase C-terminal domain-containing protein</fullName>
    </recommendedName>
</protein>
<organism evidence="4 5">
    <name type="scientific">Coccomyxa viridis</name>
    <dbReference type="NCBI Taxonomy" id="1274662"/>
    <lineage>
        <taxon>Eukaryota</taxon>
        <taxon>Viridiplantae</taxon>
        <taxon>Chlorophyta</taxon>
        <taxon>core chlorophytes</taxon>
        <taxon>Trebouxiophyceae</taxon>
        <taxon>Trebouxiophyceae incertae sedis</taxon>
        <taxon>Coccomyxaceae</taxon>
        <taxon>Coccomyxa</taxon>
    </lineage>
</organism>
<dbReference type="InterPro" id="IPR031641">
    <property type="entry name" value="PapA_C"/>
</dbReference>
<keyword evidence="2" id="KW-0012">Acyltransferase</keyword>
<dbReference type="EMBL" id="CAUYUE010000014">
    <property type="protein sequence ID" value="CAK0786372.1"/>
    <property type="molecule type" value="Genomic_DNA"/>
</dbReference>
<gene>
    <name evidence="4" type="ORF">CVIRNUC_009585</name>
</gene>
<keyword evidence="5" id="KW-1185">Reference proteome</keyword>
<dbReference type="AlphaFoldDB" id="A0AAV1IJK3"/>
<proteinExistence type="predicted"/>
<name>A0AAV1IJK3_9CHLO</name>
<evidence type="ECO:0000313" key="4">
    <source>
        <dbReference type="EMBL" id="CAK0786372.1"/>
    </source>
</evidence>
<dbReference type="SUPFAM" id="SSF52777">
    <property type="entry name" value="CoA-dependent acyltransferases"/>
    <property type="match status" value="2"/>
</dbReference>
<keyword evidence="1" id="KW-0808">Transferase</keyword>
<dbReference type="GO" id="GO:0016746">
    <property type="term" value="F:acyltransferase activity"/>
    <property type="evidence" value="ECO:0007669"/>
    <property type="project" value="UniProtKB-KW"/>
</dbReference>